<reference evidence="3" key="1">
    <citation type="journal article" date="2017" name="Nature">
        <title>The genome of Chenopodium quinoa.</title>
        <authorList>
            <person name="Jarvis D.E."/>
            <person name="Ho Y.S."/>
            <person name="Lightfoot D.J."/>
            <person name="Schmoeckel S.M."/>
            <person name="Li B."/>
            <person name="Borm T.J.A."/>
            <person name="Ohyanagi H."/>
            <person name="Mineta K."/>
            <person name="Michell C.T."/>
            <person name="Saber N."/>
            <person name="Kharbatia N.M."/>
            <person name="Rupper R.R."/>
            <person name="Sharp A.R."/>
            <person name="Dally N."/>
            <person name="Boughton B.A."/>
            <person name="Woo Y.H."/>
            <person name="Gao G."/>
            <person name="Schijlen E.G.W.M."/>
            <person name="Guo X."/>
            <person name="Momin A.A."/>
            <person name="Negrao S."/>
            <person name="Al-Babili S."/>
            <person name="Gehring C."/>
            <person name="Roessner U."/>
            <person name="Jung C."/>
            <person name="Murphy K."/>
            <person name="Arold S.T."/>
            <person name="Gojobori T."/>
            <person name="van der Linden C.G."/>
            <person name="van Loo E.N."/>
            <person name="Jellen E.N."/>
            <person name="Maughan P.J."/>
            <person name="Tester M."/>
        </authorList>
    </citation>
    <scope>NUCLEOTIDE SEQUENCE [LARGE SCALE GENOMIC DNA]</scope>
    <source>
        <strain evidence="3">cv. PI 614886</strain>
    </source>
</reference>
<dbReference type="PANTHER" id="PTHR13935">
    <property type="entry name" value="ACHAETE-SCUTE TRANSCRIPTION FACTOR-RELATED"/>
    <property type="match status" value="1"/>
</dbReference>
<dbReference type="GO" id="GO:0000981">
    <property type="term" value="F:DNA-binding transcription factor activity, RNA polymerase II-specific"/>
    <property type="evidence" value="ECO:0007669"/>
    <property type="project" value="TreeGrafter"/>
</dbReference>
<dbReference type="EnsemblPlants" id="AUR62008225-RA">
    <property type="protein sequence ID" value="AUR62008225-RA:cds"/>
    <property type="gene ID" value="AUR62008225"/>
</dbReference>
<dbReference type="Gramene" id="AUR62008225-RA">
    <property type="protein sequence ID" value="AUR62008225-RA:cds"/>
    <property type="gene ID" value="AUR62008225"/>
</dbReference>
<sequence length="206" mass="23091">MLSYYNTSIMKRSYENPSSSSKHPQQRNSSRSQFNQLCSNLTSIIPPQHFHNSVDMLSQADKIEQATSYVVNLRERIENLNKRKEQLMVNQEGTSSSNTENFSCNDTTMMTNSGLLPTSIEVKDLGSVIEVQLVVQQDRDIKLHEVIRVLEEEGAEVVNATFSTHGNYVLHTLHARVNRQCEGGQPPSSTGKRVDVITGGPVQEEP</sequence>
<dbReference type="Proteomes" id="UP000596660">
    <property type="component" value="Unplaced"/>
</dbReference>
<evidence type="ECO:0000256" key="2">
    <source>
        <dbReference type="SAM" id="MobiDB-lite"/>
    </source>
</evidence>
<name>A0A803L8N6_CHEQI</name>
<dbReference type="OMA" id="RRIHMKD"/>
<proteinExistence type="predicted"/>
<feature type="region of interest" description="Disordered" evidence="2">
    <location>
        <begin position="182"/>
        <end position="206"/>
    </location>
</feature>
<accession>A0A803L8N6</accession>
<dbReference type="AlphaFoldDB" id="A0A803L8N6"/>
<evidence type="ECO:0008006" key="5">
    <source>
        <dbReference type="Google" id="ProtNLM"/>
    </source>
</evidence>
<feature type="coiled-coil region" evidence="1">
    <location>
        <begin position="63"/>
        <end position="90"/>
    </location>
</feature>
<keyword evidence="4" id="KW-1185">Reference proteome</keyword>
<dbReference type="GO" id="GO:0000977">
    <property type="term" value="F:RNA polymerase II transcription regulatory region sequence-specific DNA binding"/>
    <property type="evidence" value="ECO:0007669"/>
    <property type="project" value="TreeGrafter"/>
</dbReference>
<dbReference type="InterPro" id="IPR015660">
    <property type="entry name" value="MASH1/Ascl1a-like"/>
</dbReference>
<evidence type="ECO:0000313" key="4">
    <source>
        <dbReference type="Proteomes" id="UP000596660"/>
    </source>
</evidence>
<feature type="compositionally biased region" description="Polar residues" evidence="2">
    <location>
        <begin position="13"/>
        <end position="23"/>
    </location>
</feature>
<feature type="region of interest" description="Disordered" evidence="2">
    <location>
        <begin position="13"/>
        <end position="33"/>
    </location>
</feature>
<dbReference type="GO" id="GO:0090575">
    <property type="term" value="C:RNA polymerase II transcription regulator complex"/>
    <property type="evidence" value="ECO:0007669"/>
    <property type="project" value="TreeGrafter"/>
</dbReference>
<evidence type="ECO:0000313" key="3">
    <source>
        <dbReference type="EnsemblPlants" id="AUR62008225-RA:cds"/>
    </source>
</evidence>
<reference evidence="3" key="2">
    <citation type="submission" date="2021-03" db="UniProtKB">
        <authorList>
            <consortium name="EnsemblPlants"/>
        </authorList>
    </citation>
    <scope>IDENTIFICATION</scope>
</reference>
<dbReference type="PANTHER" id="PTHR13935:SF46">
    <property type="entry name" value="TRANSCRIPTION FACTOR BHLH167-RELATED"/>
    <property type="match status" value="1"/>
</dbReference>
<protein>
    <recommendedName>
        <fullName evidence="5">BHLH domain-containing protein</fullName>
    </recommendedName>
</protein>
<evidence type="ECO:0000256" key="1">
    <source>
        <dbReference type="SAM" id="Coils"/>
    </source>
</evidence>
<keyword evidence="1" id="KW-0175">Coiled coil</keyword>
<organism evidence="3 4">
    <name type="scientific">Chenopodium quinoa</name>
    <name type="common">Quinoa</name>
    <dbReference type="NCBI Taxonomy" id="63459"/>
    <lineage>
        <taxon>Eukaryota</taxon>
        <taxon>Viridiplantae</taxon>
        <taxon>Streptophyta</taxon>
        <taxon>Embryophyta</taxon>
        <taxon>Tracheophyta</taxon>
        <taxon>Spermatophyta</taxon>
        <taxon>Magnoliopsida</taxon>
        <taxon>eudicotyledons</taxon>
        <taxon>Gunneridae</taxon>
        <taxon>Pentapetalae</taxon>
        <taxon>Caryophyllales</taxon>
        <taxon>Chenopodiaceae</taxon>
        <taxon>Chenopodioideae</taxon>
        <taxon>Atripliceae</taxon>
        <taxon>Chenopodium</taxon>
    </lineage>
</organism>